<dbReference type="EMBL" id="LGTL01000024">
    <property type="protein sequence ID" value="KPA75519.1"/>
    <property type="molecule type" value="Genomic_DNA"/>
</dbReference>
<accession>A0A0M9FT32</accession>
<evidence type="ECO:0000256" key="1">
    <source>
        <dbReference type="SAM" id="MobiDB-lite"/>
    </source>
</evidence>
<evidence type="ECO:0000313" key="3">
    <source>
        <dbReference type="Proteomes" id="UP000037923"/>
    </source>
</evidence>
<gene>
    <name evidence="2" type="ORF">ABB37_08414</name>
</gene>
<dbReference type="RefSeq" id="XP_015653957.1">
    <property type="nucleotide sequence ID" value="XM_015807418.1"/>
</dbReference>
<organism evidence="2 3">
    <name type="scientific">Leptomonas pyrrhocoris</name>
    <name type="common">Firebug parasite</name>
    <dbReference type="NCBI Taxonomy" id="157538"/>
    <lineage>
        <taxon>Eukaryota</taxon>
        <taxon>Discoba</taxon>
        <taxon>Euglenozoa</taxon>
        <taxon>Kinetoplastea</taxon>
        <taxon>Metakinetoplastina</taxon>
        <taxon>Trypanosomatida</taxon>
        <taxon>Trypanosomatidae</taxon>
        <taxon>Leishmaniinae</taxon>
        <taxon>Leptomonas</taxon>
    </lineage>
</organism>
<dbReference type="OMA" id="HAVHQHY"/>
<feature type="compositionally biased region" description="Low complexity" evidence="1">
    <location>
        <begin position="141"/>
        <end position="152"/>
    </location>
</feature>
<feature type="region of interest" description="Disordered" evidence="1">
    <location>
        <begin position="283"/>
        <end position="310"/>
    </location>
</feature>
<feature type="compositionally biased region" description="Polar residues" evidence="1">
    <location>
        <begin position="775"/>
        <end position="784"/>
    </location>
</feature>
<dbReference type="AlphaFoldDB" id="A0A0M9FT32"/>
<comment type="caution">
    <text evidence="2">The sequence shown here is derived from an EMBL/GenBank/DDBJ whole genome shotgun (WGS) entry which is preliminary data.</text>
</comment>
<reference evidence="2 3" key="1">
    <citation type="submission" date="2015-07" db="EMBL/GenBank/DDBJ databases">
        <title>High-quality genome of monoxenous trypanosomatid Leptomonas pyrrhocoris.</title>
        <authorList>
            <person name="Flegontov P."/>
            <person name="Butenko A."/>
            <person name="Firsov S."/>
            <person name="Vlcek C."/>
            <person name="Logacheva M.D."/>
            <person name="Field M."/>
            <person name="Filatov D."/>
            <person name="Flegontova O."/>
            <person name="Gerasimov E."/>
            <person name="Jackson A.P."/>
            <person name="Kelly S."/>
            <person name="Opperdoes F."/>
            <person name="O'Reilly A."/>
            <person name="Votypka J."/>
            <person name="Yurchenko V."/>
            <person name="Lukes J."/>
        </authorList>
    </citation>
    <scope>NUCLEOTIDE SEQUENCE [LARGE SCALE GENOMIC DNA]</scope>
    <source>
        <strain evidence="2">H10</strain>
    </source>
</reference>
<dbReference type="VEuPathDB" id="TriTrypDB:LpyrH10_24_0540"/>
<proteinExistence type="predicted"/>
<dbReference type="RefSeq" id="XP_015653959.1">
    <property type="nucleotide sequence ID" value="XM_015807420.1"/>
</dbReference>
<keyword evidence="3" id="KW-1185">Reference proteome</keyword>
<feature type="region of interest" description="Disordered" evidence="1">
    <location>
        <begin position="774"/>
        <end position="796"/>
    </location>
</feature>
<dbReference type="OrthoDB" id="273704at2759"/>
<name>A0A0M9FT32_LEPPY</name>
<feature type="compositionally biased region" description="Pro residues" evidence="1">
    <location>
        <begin position="286"/>
        <end position="297"/>
    </location>
</feature>
<feature type="region of interest" description="Disordered" evidence="1">
    <location>
        <begin position="75"/>
        <end position="110"/>
    </location>
</feature>
<dbReference type="EMBL" id="LGTL01000024">
    <property type="protein sequence ID" value="KPA75518.1"/>
    <property type="molecule type" value="Genomic_DNA"/>
</dbReference>
<dbReference type="GeneID" id="26908698"/>
<dbReference type="Proteomes" id="UP000037923">
    <property type="component" value="Unassembled WGS sequence"/>
</dbReference>
<feature type="compositionally biased region" description="Polar residues" evidence="1">
    <location>
        <begin position="83"/>
        <end position="99"/>
    </location>
</feature>
<dbReference type="EMBL" id="LGTL01000024">
    <property type="protein sequence ID" value="KPA75520.1"/>
    <property type="molecule type" value="Genomic_DNA"/>
</dbReference>
<feature type="region of interest" description="Disordered" evidence="1">
    <location>
        <begin position="126"/>
        <end position="155"/>
    </location>
</feature>
<protein>
    <submittedName>
        <fullName evidence="2">Uncharacterized protein</fullName>
    </submittedName>
</protein>
<evidence type="ECO:0000313" key="2">
    <source>
        <dbReference type="EMBL" id="KPA75520.1"/>
    </source>
</evidence>
<sequence length="862" mass="91600">MPFYNVTADETRAISDFTERHTSRTTMTFVGGQKSPVRTREENIAESATPYLDYVVGVVEAVLRRHALTCVAPEDSNAEEKANQQQQSSPYDVSASTHTGGERPYPFPSLFLHTPQQLVDMQDAVAGSGRTQQQQPPPPSSSTSTSSAAAAPLGVTPSHGCGGGAWLSSVHCTPNMPPVDILYTQSHTGDTKTTAAAAAAAATGEGASAMDDFSMVPAPLPCATANLFPRELRRHAAAMLPNPSLDAARRMMNVSLTPAKASATTAATQQMVQVVLQGEAGLVVAAPPPPPPPPPATAPRTGGSSGVDPPVETVTKMDEAVMETPFLLSPDATSCVLVACRVTLHPVWQRAAETCTSLPALQAAFPGDASARAALLRACLCTSTACMIHLDRTAGVTAALQEMVWAGALPAFVHAVHEHYRRIYATSTLSSSSSPAGALRLLHETLQAVSRAVGCSSAPSSGRSAEEAGAALPAPASAPLLHVDWYVVGGIRMKECAAPVLAAVFRAFFPRSPAPPPTPSSPASAVLLQEQVELQSVLGCSAEPGEEFVLRLAHRLREEGQCFWSFNTTFQPWCVDPNPKKRYAYPMTWGLLLSVATGHCWPATVQPGTRMIPLQDVRGIAAQHGYRWITPLESDSAHDAVGAGPHRHRDGHASNAKMDESVKHGQREGVAEVCDGGLVVVCNTVPSETVAQRMNTMASAVPPEQRLWSEFQVYRGSGTSSPSSSRMLLSLASYVRTALARQEAWWARRTSAATAAAVAPSLQRVLPVLLRRHGTASSTGSGQDNKSEEEGGKEEGLRWDRLSADVMMDVLSQPQINFLSSSTTPHCEPPDFCDLVRNQLLWHASVSSADVFVEDTDGLYVE</sequence>
<feature type="compositionally biased region" description="Basic and acidic residues" evidence="1">
    <location>
        <begin position="785"/>
        <end position="796"/>
    </location>
</feature>
<dbReference type="RefSeq" id="XP_015653958.1">
    <property type="nucleotide sequence ID" value="XM_015807419.1"/>
</dbReference>